<keyword evidence="3" id="KW-1185">Reference proteome</keyword>
<proteinExistence type="predicted"/>
<dbReference type="Proteomes" id="UP000271889">
    <property type="component" value="Unassembled WGS sequence"/>
</dbReference>
<evidence type="ECO:0000313" key="2">
    <source>
        <dbReference type="EMBL" id="VDN22604.1"/>
    </source>
</evidence>
<dbReference type="EMBL" id="UYRV01106629">
    <property type="protein sequence ID" value="VDN22604.1"/>
    <property type="molecule type" value="Genomic_DNA"/>
</dbReference>
<sequence length="102" mass="11256">MAQSKKMKEAGLANSGSTVSPTAIPEVSEMDEGKLLSQIQSILISKAPEVMPLSEQLLTLFRPPTRESIEDEKRSRSIVILGVPELEERQLHPSVSCIPKMR</sequence>
<protein>
    <submittedName>
        <fullName evidence="2">Uncharacterized protein</fullName>
    </submittedName>
</protein>
<name>A0A3P7M012_CYLGO</name>
<reference evidence="2 3" key="1">
    <citation type="submission" date="2018-11" db="EMBL/GenBank/DDBJ databases">
        <authorList>
            <consortium name="Pathogen Informatics"/>
        </authorList>
    </citation>
    <scope>NUCLEOTIDE SEQUENCE [LARGE SCALE GENOMIC DNA]</scope>
</reference>
<evidence type="ECO:0000256" key="1">
    <source>
        <dbReference type="SAM" id="MobiDB-lite"/>
    </source>
</evidence>
<evidence type="ECO:0000313" key="3">
    <source>
        <dbReference type="Proteomes" id="UP000271889"/>
    </source>
</evidence>
<dbReference type="AlphaFoldDB" id="A0A3P7M012"/>
<feature type="region of interest" description="Disordered" evidence="1">
    <location>
        <begin position="1"/>
        <end position="26"/>
    </location>
</feature>
<dbReference type="OrthoDB" id="5869388at2759"/>
<accession>A0A3P7M012</accession>
<gene>
    <name evidence="2" type="ORF">CGOC_LOCUS9346</name>
</gene>
<organism evidence="2 3">
    <name type="scientific">Cylicostephanus goldi</name>
    <name type="common">Nematode worm</name>
    <dbReference type="NCBI Taxonomy" id="71465"/>
    <lineage>
        <taxon>Eukaryota</taxon>
        <taxon>Metazoa</taxon>
        <taxon>Ecdysozoa</taxon>
        <taxon>Nematoda</taxon>
        <taxon>Chromadorea</taxon>
        <taxon>Rhabditida</taxon>
        <taxon>Rhabditina</taxon>
        <taxon>Rhabditomorpha</taxon>
        <taxon>Strongyloidea</taxon>
        <taxon>Strongylidae</taxon>
        <taxon>Cylicostephanus</taxon>
    </lineage>
</organism>